<sequence length="148" mass="16932">MAVVPCTSLIYCGTLALDRAKYHRLGTRFECLQKGFGAGVQSTLPSYSLQLIPSWSDEGYEFLLGHGMRAFNERTSRENKFKRVVHFLHLNGNDTEFLVEFIGKSIKNHPIGGNLLAKKYNALITFLRHYASTRERWDVNVGHCMEYD</sequence>
<dbReference type="EMBL" id="MN604016">
    <property type="protein sequence ID" value="QIQ08597.1"/>
    <property type="molecule type" value="Genomic_DNA"/>
</dbReference>
<reference evidence="1" key="1">
    <citation type="journal article" date="2020" name="MBio">
        <title>A New Family of DNA Viruses Causing Disease in Crustaceans from Diverse Aquatic Biomes.</title>
        <authorList>
            <person name="Subramaniam K."/>
            <person name="Behringer D.C."/>
            <person name="Bojko J."/>
            <person name="Yutin N."/>
            <person name="Clark A.S."/>
            <person name="Bateman K.S."/>
            <person name="van Aerle R."/>
            <person name="Bass D."/>
            <person name="Kerr R.C."/>
            <person name="Koonin E.V."/>
            <person name="Stentiford G.D."/>
            <person name="Waltzek T.B."/>
        </authorList>
    </citation>
    <scope>NUCLEOTIDE SEQUENCE</scope>
</reference>
<proteinExistence type="predicted"/>
<name>A0A6G9HEV6_9VIRU</name>
<gene>
    <name evidence="1" type="primary">ORF33</name>
</gene>
<protein>
    <submittedName>
        <fullName evidence="1">Uncharacterized protein</fullName>
    </submittedName>
</protein>
<accession>A0A6G9HEV6</accession>
<evidence type="ECO:0000313" key="1">
    <source>
        <dbReference type="EMBL" id="QIQ08597.1"/>
    </source>
</evidence>
<organism evidence="1">
    <name type="scientific">Dikerogammarus haemobaphes virus 1</name>
    <dbReference type="NCBI Taxonomy" id="2704946"/>
    <lineage>
        <taxon>Viruses</taxon>
    </lineage>
</organism>